<dbReference type="RefSeq" id="WP_382038784.1">
    <property type="nucleotide sequence ID" value="NZ_JBHSKJ010000004.1"/>
</dbReference>
<reference evidence="3" key="1">
    <citation type="journal article" date="2019" name="Int. J. Syst. Evol. Microbiol.">
        <title>The Global Catalogue of Microorganisms (GCM) 10K type strain sequencing project: providing services to taxonomists for standard genome sequencing and annotation.</title>
        <authorList>
            <consortium name="The Broad Institute Genomics Platform"/>
            <consortium name="The Broad Institute Genome Sequencing Center for Infectious Disease"/>
            <person name="Wu L."/>
            <person name="Ma J."/>
        </authorList>
    </citation>
    <scope>NUCLEOTIDE SEQUENCE [LARGE SCALE GENOMIC DNA]</scope>
    <source>
        <strain evidence="3">CGMCC 4.1641</strain>
    </source>
</reference>
<sequence length="66" mass="6650">MALLSATGVTSPFEPKPPFDTSASLTWMVWFGGLAFGGLGSALIVAARSYAARTRSTCAGAEAPGA</sequence>
<evidence type="ECO:0000313" key="2">
    <source>
        <dbReference type="EMBL" id="MFC5144746.1"/>
    </source>
</evidence>
<keyword evidence="3" id="KW-1185">Reference proteome</keyword>
<name>A0ABV9ZTL3_9ACTN</name>
<evidence type="ECO:0000256" key="1">
    <source>
        <dbReference type="SAM" id="Phobius"/>
    </source>
</evidence>
<keyword evidence="1" id="KW-1133">Transmembrane helix</keyword>
<organism evidence="2 3">
    <name type="scientific">Streptomyces aureoversilis</name>
    <dbReference type="NCBI Taxonomy" id="67277"/>
    <lineage>
        <taxon>Bacteria</taxon>
        <taxon>Bacillati</taxon>
        <taxon>Actinomycetota</taxon>
        <taxon>Actinomycetes</taxon>
        <taxon>Kitasatosporales</taxon>
        <taxon>Streptomycetaceae</taxon>
        <taxon>Streptomyces</taxon>
    </lineage>
</organism>
<keyword evidence="1" id="KW-0812">Transmembrane</keyword>
<proteinExistence type="predicted"/>
<dbReference type="Proteomes" id="UP001596222">
    <property type="component" value="Unassembled WGS sequence"/>
</dbReference>
<evidence type="ECO:0000313" key="3">
    <source>
        <dbReference type="Proteomes" id="UP001596222"/>
    </source>
</evidence>
<comment type="caution">
    <text evidence="2">The sequence shown here is derived from an EMBL/GenBank/DDBJ whole genome shotgun (WGS) entry which is preliminary data.</text>
</comment>
<dbReference type="EMBL" id="JBHSKJ010000004">
    <property type="protein sequence ID" value="MFC5144746.1"/>
    <property type="molecule type" value="Genomic_DNA"/>
</dbReference>
<protein>
    <submittedName>
        <fullName evidence="2">Uncharacterized protein</fullName>
    </submittedName>
</protein>
<feature type="transmembrane region" description="Helical" evidence="1">
    <location>
        <begin position="27"/>
        <end position="47"/>
    </location>
</feature>
<accession>A0ABV9ZTL3</accession>
<keyword evidence="1" id="KW-0472">Membrane</keyword>
<gene>
    <name evidence="2" type="ORF">ACFPP6_08680</name>
</gene>